<dbReference type="EC" id="2.7.13.3" evidence="2"/>
<dbReference type="GO" id="GO:0005524">
    <property type="term" value="F:ATP binding"/>
    <property type="evidence" value="ECO:0007669"/>
    <property type="project" value="UniProtKB-KW"/>
</dbReference>
<accession>A0A7I7RS09</accession>
<evidence type="ECO:0000256" key="8">
    <source>
        <dbReference type="SAM" id="MobiDB-lite"/>
    </source>
</evidence>
<dbReference type="SUPFAM" id="SSF55874">
    <property type="entry name" value="ATPase domain of HSP90 chaperone/DNA topoisomerase II/histidine kinase"/>
    <property type="match status" value="2"/>
</dbReference>
<evidence type="ECO:0000256" key="2">
    <source>
        <dbReference type="ARBA" id="ARBA00012438"/>
    </source>
</evidence>
<dbReference type="SMART" id="SM00387">
    <property type="entry name" value="HATPase_c"/>
    <property type="match status" value="2"/>
</dbReference>
<organism evidence="10 11">
    <name type="scientific">Mycolicibacterium arabiense</name>
    <dbReference type="NCBI Taxonomy" id="1286181"/>
    <lineage>
        <taxon>Bacteria</taxon>
        <taxon>Bacillati</taxon>
        <taxon>Actinomycetota</taxon>
        <taxon>Actinomycetes</taxon>
        <taxon>Mycobacteriales</taxon>
        <taxon>Mycobacteriaceae</taxon>
        <taxon>Mycolicibacterium</taxon>
    </lineage>
</organism>
<evidence type="ECO:0000313" key="11">
    <source>
        <dbReference type="Proteomes" id="UP000467428"/>
    </source>
</evidence>
<dbReference type="InterPro" id="IPR050980">
    <property type="entry name" value="2C_sensor_his_kinase"/>
</dbReference>
<dbReference type="PANTHER" id="PTHR44936:SF10">
    <property type="entry name" value="SENSOR PROTEIN RSTB"/>
    <property type="match status" value="1"/>
</dbReference>
<keyword evidence="5" id="KW-0418">Kinase</keyword>
<evidence type="ECO:0000256" key="4">
    <source>
        <dbReference type="ARBA" id="ARBA00022741"/>
    </source>
</evidence>
<keyword evidence="11" id="KW-1185">Reference proteome</keyword>
<dbReference type="PRINTS" id="PR00344">
    <property type="entry name" value="BCTRLSENSOR"/>
</dbReference>
<feature type="compositionally biased region" description="Basic and acidic residues" evidence="8">
    <location>
        <begin position="473"/>
        <end position="482"/>
    </location>
</feature>
<dbReference type="RefSeq" id="WP_163916109.1">
    <property type="nucleotide sequence ID" value="NZ_AP022592.1"/>
</dbReference>
<dbReference type="PANTHER" id="PTHR44936">
    <property type="entry name" value="SENSOR PROTEIN CREC"/>
    <property type="match status" value="1"/>
</dbReference>
<dbReference type="Gene3D" id="3.30.565.10">
    <property type="entry name" value="Histidine kinase-like ATPase, C-terminal domain"/>
    <property type="match status" value="2"/>
</dbReference>
<dbReference type="Pfam" id="PF02518">
    <property type="entry name" value="HATPase_c"/>
    <property type="match status" value="1"/>
</dbReference>
<evidence type="ECO:0000256" key="1">
    <source>
        <dbReference type="ARBA" id="ARBA00000085"/>
    </source>
</evidence>
<geneLocation type="plasmid" evidence="10">
    <name>pJCM18538</name>
</geneLocation>
<evidence type="ECO:0000256" key="3">
    <source>
        <dbReference type="ARBA" id="ARBA00022679"/>
    </source>
</evidence>
<dbReference type="GO" id="GO:0000160">
    <property type="term" value="P:phosphorelay signal transduction system"/>
    <property type="evidence" value="ECO:0007669"/>
    <property type="project" value="UniProtKB-KW"/>
</dbReference>
<dbReference type="InterPro" id="IPR036890">
    <property type="entry name" value="HATPase_C_sf"/>
</dbReference>
<evidence type="ECO:0000313" key="10">
    <source>
        <dbReference type="EMBL" id="BBY46625.1"/>
    </source>
</evidence>
<dbReference type="InterPro" id="IPR004358">
    <property type="entry name" value="Sig_transdc_His_kin-like_C"/>
</dbReference>
<dbReference type="Pfam" id="PF13589">
    <property type="entry name" value="HATPase_c_3"/>
    <property type="match status" value="1"/>
</dbReference>
<sequence length="775" mass="86167">MSERPLHFTVDAQLLQELGERLVGRPYIALAELIKNAYDADATRVEISASHDCIVVSDNGHGMSEREFTNTWMRVGSTHKARQRHSRSFKREMTGSKGVGRLAVQLLARDTTIVTAGGDGNSGQRLEARVNWDDATREGDLTSVTVPVTTGSAGNPEFAGGSTNGTRVELRRLSQVWTARDFRHLAQEIWALQPPHDVDPDSPERFQIVFDSDLQDAYDAFSAQMRAILDIWSAQLTAKLVDVTEFQGTVVGDLPMRLSDTDDDLPDLETSDEGPTGVRVREGLDDRVLEVKVRLRDQEPVTVGFLVRGCQIHRMRCDIRVFTLQQRQAGNVKVSQARQYLERFGGIGVSDGAFRLPYYGPDQDWIDLEGSHSARRSTSKLLPAELNVQRGLLNLPTNRRVYGRVVINTAEEQRWFRRREQLRAGSDTVMEPPLSIQITRDRLVPNDAYERMRVMVRAVMDVYAMEETKRRLEATRDKRRDNPSSPTDALADVSTAVEEVAAHLPERTVREITAKVDAASRSVRALQESTREHAALLGALATAGISAMAYSHELSRQRIGLDDVVERLRSLLDDLPTERHDDARVVVDDLDAWLRRAAGLRKLLQPVLDEETRKDEKSRGAFNVLRGVRDNVTPVARGITIDLSAVPRGLMLPAASAAAWWAVFQNLFINSFNALFNAHQPAIAVDGGSGDDGREWVRVQDNGVGVGSDLTEANRFFEPFRRKLNLPPESAALGLGGTGLGLTIVRMITEEVGARAEFTIPTDDFSTAVTISWEP</sequence>
<evidence type="ECO:0000259" key="9">
    <source>
        <dbReference type="SMART" id="SM00387"/>
    </source>
</evidence>
<protein>
    <recommendedName>
        <fullName evidence="2">histidine kinase</fullName>
        <ecNumber evidence="2">2.7.13.3</ecNumber>
    </recommendedName>
</protein>
<proteinExistence type="predicted"/>
<keyword evidence="7" id="KW-0902">Two-component regulatory system</keyword>
<feature type="region of interest" description="Disordered" evidence="8">
    <location>
        <begin position="473"/>
        <end position="492"/>
    </location>
</feature>
<evidence type="ECO:0000256" key="7">
    <source>
        <dbReference type="ARBA" id="ARBA00023012"/>
    </source>
</evidence>
<dbReference type="Proteomes" id="UP000467428">
    <property type="component" value="Plasmid pJCM18538"/>
</dbReference>
<evidence type="ECO:0000256" key="5">
    <source>
        <dbReference type="ARBA" id="ARBA00022777"/>
    </source>
</evidence>
<reference evidence="10 11" key="1">
    <citation type="journal article" date="2019" name="Emerg. Microbes Infect.">
        <title>Comprehensive subspecies identification of 175 nontuberculous mycobacteria species based on 7547 genomic profiles.</title>
        <authorList>
            <person name="Matsumoto Y."/>
            <person name="Kinjo T."/>
            <person name="Motooka D."/>
            <person name="Nabeya D."/>
            <person name="Jung N."/>
            <person name="Uechi K."/>
            <person name="Horii T."/>
            <person name="Iida T."/>
            <person name="Fujita J."/>
            <person name="Nakamura S."/>
        </authorList>
    </citation>
    <scope>NUCLEOTIDE SEQUENCE [LARGE SCALE GENOMIC DNA]</scope>
    <source>
        <strain evidence="10 11">JCM 18538</strain>
        <plasmid evidence="10">pJCM18538</plasmid>
    </source>
</reference>
<keyword evidence="10" id="KW-0614">Plasmid</keyword>
<feature type="domain" description="Histidine kinase/HSP90-like ATPase" evidence="9">
    <location>
        <begin position="655"/>
        <end position="775"/>
    </location>
</feature>
<evidence type="ECO:0000256" key="6">
    <source>
        <dbReference type="ARBA" id="ARBA00022840"/>
    </source>
</evidence>
<feature type="domain" description="Histidine kinase/HSP90-like ATPase" evidence="9">
    <location>
        <begin position="21"/>
        <end position="136"/>
    </location>
</feature>
<keyword evidence="3" id="KW-0808">Transferase</keyword>
<dbReference type="GO" id="GO:0004673">
    <property type="term" value="F:protein histidine kinase activity"/>
    <property type="evidence" value="ECO:0007669"/>
    <property type="project" value="UniProtKB-EC"/>
</dbReference>
<comment type="catalytic activity">
    <reaction evidence="1">
        <text>ATP + protein L-histidine = ADP + protein N-phospho-L-histidine.</text>
        <dbReference type="EC" id="2.7.13.3"/>
    </reaction>
</comment>
<dbReference type="EMBL" id="AP022592">
    <property type="protein sequence ID" value="BBY46625.1"/>
    <property type="molecule type" value="Genomic_DNA"/>
</dbReference>
<gene>
    <name evidence="10" type="ORF">MARA_00550</name>
</gene>
<dbReference type="InterPro" id="IPR003594">
    <property type="entry name" value="HATPase_dom"/>
</dbReference>
<keyword evidence="4" id="KW-0547">Nucleotide-binding</keyword>
<dbReference type="AlphaFoldDB" id="A0A7I7RS09"/>
<keyword evidence="6" id="KW-0067">ATP-binding</keyword>
<dbReference type="KEGG" id="marz:MARA_00550"/>
<name>A0A7I7RS09_9MYCO</name>